<evidence type="ECO:0000313" key="1">
    <source>
        <dbReference type="EMBL" id="GLY79740.1"/>
    </source>
</evidence>
<name>A0A9W6RQP1_9ACTN</name>
<dbReference type="EMBL" id="BSTJ01000012">
    <property type="protein sequence ID" value="GLY79740.1"/>
    <property type="molecule type" value="Genomic_DNA"/>
</dbReference>
<evidence type="ECO:0000313" key="2">
    <source>
        <dbReference type="Proteomes" id="UP001165135"/>
    </source>
</evidence>
<protein>
    <submittedName>
        <fullName evidence="1">Uncharacterized protein</fullName>
    </submittedName>
</protein>
<proteinExistence type="predicted"/>
<sequence>MCLPAASRQPQQPPAANAYRPVATGATRLVEWDADPFEAKLNEPVCERQTLMIDGRNVREPPSTSLTYDASANDGYTQTANAGANNTSGWLWMTVDD</sequence>
<gene>
    <name evidence="1" type="ORF">Airi01_080070</name>
</gene>
<dbReference type="AlphaFoldDB" id="A0A9W6RQP1"/>
<organism evidence="1 2">
    <name type="scientific">Actinoallomurus iriomotensis</name>
    <dbReference type="NCBI Taxonomy" id="478107"/>
    <lineage>
        <taxon>Bacteria</taxon>
        <taxon>Bacillati</taxon>
        <taxon>Actinomycetota</taxon>
        <taxon>Actinomycetes</taxon>
        <taxon>Streptosporangiales</taxon>
        <taxon>Thermomonosporaceae</taxon>
        <taxon>Actinoallomurus</taxon>
    </lineage>
</organism>
<reference evidence="1" key="1">
    <citation type="submission" date="2023-03" db="EMBL/GenBank/DDBJ databases">
        <title>Actinoallomurus iriomotensis NBRC 103681.</title>
        <authorList>
            <person name="Ichikawa N."/>
            <person name="Sato H."/>
            <person name="Tonouchi N."/>
        </authorList>
    </citation>
    <scope>NUCLEOTIDE SEQUENCE</scope>
    <source>
        <strain evidence="1">NBRC 103681</strain>
    </source>
</reference>
<comment type="caution">
    <text evidence="1">The sequence shown here is derived from an EMBL/GenBank/DDBJ whole genome shotgun (WGS) entry which is preliminary data.</text>
</comment>
<dbReference type="Proteomes" id="UP001165135">
    <property type="component" value="Unassembled WGS sequence"/>
</dbReference>
<accession>A0A9W6RQP1</accession>